<organism evidence="1 2">
    <name type="scientific">Myripristis murdjan</name>
    <name type="common">pinecone soldierfish</name>
    <dbReference type="NCBI Taxonomy" id="586833"/>
    <lineage>
        <taxon>Eukaryota</taxon>
        <taxon>Metazoa</taxon>
        <taxon>Chordata</taxon>
        <taxon>Craniata</taxon>
        <taxon>Vertebrata</taxon>
        <taxon>Euteleostomi</taxon>
        <taxon>Actinopterygii</taxon>
        <taxon>Neopterygii</taxon>
        <taxon>Teleostei</taxon>
        <taxon>Neoteleostei</taxon>
        <taxon>Acanthomorphata</taxon>
        <taxon>Holocentriformes</taxon>
        <taxon>Holocentridae</taxon>
        <taxon>Myripristis</taxon>
    </lineage>
</organism>
<proteinExistence type="predicted"/>
<dbReference type="AlphaFoldDB" id="A0A668ANF2"/>
<evidence type="ECO:0000313" key="2">
    <source>
        <dbReference type="Proteomes" id="UP000472263"/>
    </source>
</evidence>
<sequence>SSVPARGSFNHGFDHKCMFSADMAGRRITLLSLLPHHTQSLRENRVSLKAFMLFQKFLREKQCKTNTLRGCIIRLWHVHCL</sequence>
<protein>
    <submittedName>
        <fullName evidence="1">Uncharacterized protein</fullName>
    </submittedName>
</protein>
<name>A0A668ANF2_9TELE</name>
<reference evidence="1" key="2">
    <citation type="submission" date="2025-08" db="UniProtKB">
        <authorList>
            <consortium name="Ensembl"/>
        </authorList>
    </citation>
    <scope>IDENTIFICATION</scope>
</reference>
<keyword evidence="2" id="KW-1185">Reference proteome</keyword>
<reference evidence="1" key="1">
    <citation type="submission" date="2019-06" db="EMBL/GenBank/DDBJ databases">
        <authorList>
            <consortium name="Wellcome Sanger Institute Data Sharing"/>
        </authorList>
    </citation>
    <scope>NUCLEOTIDE SEQUENCE [LARGE SCALE GENOMIC DNA]</scope>
</reference>
<dbReference type="Proteomes" id="UP000472263">
    <property type="component" value="Chromosome 8"/>
</dbReference>
<dbReference type="Ensembl" id="ENSMMDT00005050601.1">
    <property type="protein sequence ID" value="ENSMMDP00005049614.1"/>
    <property type="gene ID" value="ENSMMDG00005022544.1"/>
</dbReference>
<accession>A0A668ANF2</accession>
<reference evidence="1" key="3">
    <citation type="submission" date="2025-09" db="UniProtKB">
        <authorList>
            <consortium name="Ensembl"/>
        </authorList>
    </citation>
    <scope>IDENTIFICATION</scope>
</reference>
<dbReference type="InParanoid" id="A0A668ANF2"/>
<evidence type="ECO:0000313" key="1">
    <source>
        <dbReference type="Ensembl" id="ENSMMDP00005049614.1"/>
    </source>
</evidence>